<feature type="chain" id="PRO_5011731017" description="Putrescine-binding periplasmic protein" evidence="7">
    <location>
        <begin position="22"/>
        <end position="344"/>
    </location>
</feature>
<comment type="subcellular location">
    <subcellularLocation>
        <location evidence="1 5">Periplasm</location>
    </subcellularLocation>
</comment>
<dbReference type="PRINTS" id="PR00909">
    <property type="entry name" value="SPERMDNBNDNG"/>
</dbReference>
<comment type="similarity">
    <text evidence="5">Belongs to the bacterial solute-binding protein PotD/PotF family.</text>
</comment>
<proteinExistence type="inferred from homology"/>
<keyword evidence="4 5" id="KW-0574">Periplasm</keyword>
<dbReference type="InterPro" id="IPR001188">
    <property type="entry name" value="Sperm_putr-bd"/>
</dbReference>
<dbReference type="OrthoDB" id="9769319at2"/>
<dbReference type="PANTHER" id="PTHR30222">
    <property type="entry name" value="SPERMIDINE/PUTRESCINE-BINDING PERIPLASMIC PROTEIN"/>
    <property type="match status" value="1"/>
</dbReference>
<evidence type="ECO:0000256" key="1">
    <source>
        <dbReference type="ARBA" id="ARBA00004418"/>
    </source>
</evidence>
<feature type="binding site" evidence="6">
    <location>
        <position position="81"/>
    </location>
    <ligand>
        <name>spermidine</name>
        <dbReference type="ChEBI" id="CHEBI:57834"/>
    </ligand>
</feature>
<evidence type="ECO:0000256" key="7">
    <source>
        <dbReference type="SAM" id="SignalP"/>
    </source>
</evidence>
<dbReference type="PANTHER" id="PTHR30222:SF17">
    <property type="entry name" value="SPERMIDINE_PUTRESCINE-BINDING PERIPLASMIC PROTEIN"/>
    <property type="match status" value="1"/>
</dbReference>
<gene>
    <name evidence="8" type="ORF">SAMN05660964_01004</name>
</gene>
<dbReference type="Pfam" id="PF13416">
    <property type="entry name" value="SBP_bac_8"/>
    <property type="match status" value="1"/>
</dbReference>
<evidence type="ECO:0000313" key="9">
    <source>
        <dbReference type="Proteomes" id="UP000199397"/>
    </source>
</evidence>
<name>A0A1H3YQ50_9GAMM</name>
<evidence type="ECO:0000256" key="5">
    <source>
        <dbReference type="PIRNR" id="PIRNR019574"/>
    </source>
</evidence>
<dbReference type="Gene3D" id="3.40.190.10">
    <property type="entry name" value="Periplasmic binding protein-like II"/>
    <property type="match status" value="2"/>
</dbReference>
<dbReference type="PIRSF" id="PIRSF019574">
    <property type="entry name" value="Periplasmic_polyamine_BP"/>
    <property type="match status" value="1"/>
</dbReference>
<dbReference type="SUPFAM" id="SSF53850">
    <property type="entry name" value="Periplasmic binding protein-like II"/>
    <property type="match status" value="1"/>
</dbReference>
<keyword evidence="3 7" id="KW-0732">Signal</keyword>
<dbReference type="Proteomes" id="UP000199397">
    <property type="component" value="Unassembled WGS sequence"/>
</dbReference>
<dbReference type="GO" id="GO:0015846">
    <property type="term" value="P:polyamine transport"/>
    <property type="evidence" value="ECO:0007669"/>
    <property type="project" value="InterPro"/>
</dbReference>
<feature type="binding site" evidence="6">
    <location>
        <position position="323"/>
    </location>
    <ligand>
        <name>spermidine</name>
        <dbReference type="ChEBI" id="CHEBI:57834"/>
    </ligand>
</feature>
<evidence type="ECO:0000256" key="2">
    <source>
        <dbReference type="ARBA" id="ARBA00022448"/>
    </source>
</evidence>
<dbReference type="InterPro" id="IPR006059">
    <property type="entry name" value="SBP"/>
</dbReference>
<keyword evidence="2 5" id="KW-0813">Transport</keyword>
<evidence type="ECO:0000256" key="4">
    <source>
        <dbReference type="ARBA" id="ARBA00022764"/>
    </source>
</evidence>
<keyword evidence="9" id="KW-1185">Reference proteome</keyword>
<feature type="signal peptide" evidence="7">
    <location>
        <begin position="1"/>
        <end position="21"/>
    </location>
</feature>
<evidence type="ECO:0000256" key="6">
    <source>
        <dbReference type="PIRSR" id="PIRSR019574-1"/>
    </source>
</evidence>
<dbReference type="RefSeq" id="WP_093066003.1">
    <property type="nucleotide sequence ID" value="NZ_FNQP01000004.1"/>
</dbReference>
<evidence type="ECO:0000256" key="3">
    <source>
        <dbReference type="ARBA" id="ARBA00022729"/>
    </source>
</evidence>
<dbReference type="GO" id="GO:0042597">
    <property type="term" value="C:periplasmic space"/>
    <property type="evidence" value="ECO:0007669"/>
    <property type="project" value="UniProtKB-SubCell"/>
</dbReference>
<accession>A0A1H3YQ50</accession>
<organism evidence="8 9">
    <name type="scientific">Thiothrix caldifontis</name>
    <dbReference type="NCBI Taxonomy" id="525918"/>
    <lineage>
        <taxon>Bacteria</taxon>
        <taxon>Pseudomonadati</taxon>
        <taxon>Pseudomonadota</taxon>
        <taxon>Gammaproteobacteria</taxon>
        <taxon>Thiotrichales</taxon>
        <taxon>Thiotrichaceae</taxon>
        <taxon>Thiothrix</taxon>
    </lineage>
</organism>
<dbReference type="AlphaFoldDB" id="A0A1H3YQ50"/>
<dbReference type="EMBL" id="FNQP01000004">
    <property type="protein sequence ID" value="SEA13610.1"/>
    <property type="molecule type" value="Genomic_DNA"/>
</dbReference>
<protein>
    <recommendedName>
        <fullName evidence="5">Putrescine-binding periplasmic protein</fullName>
    </recommendedName>
</protein>
<reference evidence="8 9" key="1">
    <citation type="submission" date="2016-10" db="EMBL/GenBank/DDBJ databases">
        <authorList>
            <person name="de Groot N.N."/>
        </authorList>
    </citation>
    <scope>NUCLEOTIDE SEQUENCE [LARGE SCALE GENOMIC DNA]</scope>
    <source>
        <strain evidence="8 9">DSM 21228</strain>
    </source>
</reference>
<feature type="binding site" evidence="6">
    <location>
        <position position="32"/>
    </location>
    <ligand>
        <name>spermidine</name>
        <dbReference type="ChEBI" id="CHEBI:57834"/>
    </ligand>
</feature>
<sequence length="344" mass="38543">MIKLPALLAAVLMAMSTALHAEEKLVVYNWAEYIPESTVADFEKETGIKVEYSTYENNEVMYSKIKLQKGKGYDIVVPSAYLVSKMRQEGLLQKIDKTKLTNLKNLSPDLLDKPYDPGNGYSLPYLWGSTGIGVNSKEIDPSTITSWADLWDEKWQGKLLLTDDVREVFHMALKKNGFSTNSTNPDEVKVAYEDLQKLMPNVLVFNADAPREPFMAGDVNLGMIWSGEVIMAQADNPDIHYVFPKEGAGFWVDSFVIPVGAENVESAHKFIDYMLRPEVGQKVVEELGYSTPNAAAKALLSEELQNNPVIFPSAEIMKTAEFQNDIGDAMKLYDGYWEKLKTGE</sequence>
<dbReference type="STRING" id="525918.SAMN05660964_01004"/>
<dbReference type="GO" id="GO:0019808">
    <property type="term" value="F:polyamine binding"/>
    <property type="evidence" value="ECO:0007669"/>
    <property type="project" value="InterPro"/>
</dbReference>
<evidence type="ECO:0000313" key="8">
    <source>
        <dbReference type="EMBL" id="SEA13610.1"/>
    </source>
</evidence>
<comment type="function">
    <text evidence="5">Required for the activity of the bacterial periplasmic transport system of putrescine.</text>
</comment>
<feature type="binding site" evidence="6">
    <location>
        <begin position="164"/>
        <end position="167"/>
    </location>
    <ligand>
        <name>spermidine</name>
        <dbReference type="ChEBI" id="CHEBI:57834"/>
    </ligand>
</feature>